<protein>
    <submittedName>
        <fullName evidence="1">Uncharacterized protein</fullName>
    </submittedName>
</protein>
<sequence length="84" mass="9454">MNSSAWYNLGLLYKDEGAVMYRSSRVSWSVVESCVCDRKNVGLKTKRTPKVEAGTATKDASLDEWLQDAAYTQSESKKSKKKKN</sequence>
<reference evidence="1 2" key="1">
    <citation type="submission" date="2021-09" db="EMBL/GenBank/DDBJ databases">
        <title>Genomic insights and catalytic innovation underlie evolution of tropane alkaloids biosynthesis.</title>
        <authorList>
            <person name="Wang Y.-J."/>
            <person name="Tian T."/>
            <person name="Huang J.-P."/>
            <person name="Huang S.-X."/>
        </authorList>
    </citation>
    <scope>NUCLEOTIDE SEQUENCE [LARGE SCALE GENOMIC DNA]</scope>
    <source>
        <strain evidence="1">KIB-2018</strain>
        <tissue evidence="1">Leaf</tissue>
    </source>
</reference>
<keyword evidence="2" id="KW-1185">Reference proteome</keyword>
<dbReference type="Proteomes" id="UP001159364">
    <property type="component" value="Unassembled WGS sequence"/>
</dbReference>
<accession>A0AAV8S628</accession>
<evidence type="ECO:0000313" key="1">
    <source>
        <dbReference type="EMBL" id="KAJ8747651.1"/>
    </source>
</evidence>
<evidence type="ECO:0000313" key="2">
    <source>
        <dbReference type="Proteomes" id="UP001159364"/>
    </source>
</evidence>
<comment type="caution">
    <text evidence="1">The sequence shown here is derived from an EMBL/GenBank/DDBJ whole genome shotgun (WGS) entry which is preliminary data.</text>
</comment>
<dbReference type="AlphaFoldDB" id="A0AAV8S628"/>
<dbReference type="EMBL" id="JAIWQS010000132">
    <property type="protein sequence ID" value="KAJ8747651.1"/>
    <property type="molecule type" value="Genomic_DNA"/>
</dbReference>
<name>A0AAV8S628_9ROSI</name>
<proteinExistence type="predicted"/>
<gene>
    <name evidence="1" type="ORF">K2173_012996</name>
</gene>
<organism evidence="1 2">
    <name type="scientific">Erythroxylum novogranatense</name>
    <dbReference type="NCBI Taxonomy" id="1862640"/>
    <lineage>
        <taxon>Eukaryota</taxon>
        <taxon>Viridiplantae</taxon>
        <taxon>Streptophyta</taxon>
        <taxon>Embryophyta</taxon>
        <taxon>Tracheophyta</taxon>
        <taxon>Spermatophyta</taxon>
        <taxon>Magnoliopsida</taxon>
        <taxon>eudicotyledons</taxon>
        <taxon>Gunneridae</taxon>
        <taxon>Pentapetalae</taxon>
        <taxon>rosids</taxon>
        <taxon>fabids</taxon>
        <taxon>Malpighiales</taxon>
        <taxon>Erythroxylaceae</taxon>
        <taxon>Erythroxylum</taxon>
    </lineage>
</organism>